<protein>
    <recommendedName>
        <fullName evidence="2">2EXR domain-containing protein</fullName>
    </recommendedName>
</protein>
<evidence type="ECO:0000259" key="2">
    <source>
        <dbReference type="Pfam" id="PF20150"/>
    </source>
</evidence>
<dbReference type="InterPro" id="IPR045518">
    <property type="entry name" value="2EXR"/>
</dbReference>
<dbReference type="GeneID" id="28817707"/>
<organism evidence="3 4">
    <name type="scientific">Mollisia scopiformis</name>
    <name type="common">Conifer needle endophyte fungus</name>
    <name type="synonym">Phialocephala scopiformis</name>
    <dbReference type="NCBI Taxonomy" id="149040"/>
    <lineage>
        <taxon>Eukaryota</taxon>
        <taxon>Fungi</taxon>
        <taxon>Dikarya</taxon>
        <taxon>Ascomycota</taxon>
        <taxon>Pezizomycotina</taxon>
        <taxon>Leotiomycetes</taxon>
        <taxon>Helotiales</taxon>
        <taxon>Mollisiaceae</taxon>
        <taxon>Mollisia</taxon>
    </lineage>
</organism>
<dbReference type="InParanoid" id="A0A194XC17"/>
<dbReference type="AlphaFoldDB" id="A0A194XC17"/>
<dbReference type="OrthoDB" id="3534283at2759"/>
<dbReference type="EMBL" id="KQ947414">
    <property type="protein sequence ID" value="KUJ17297.1"/>
    <property type="molecule type" value="Genomic_DNA"/>
</dbReference>
<evidence type="ECO:0000313" key="3">
    <source>
        <dbReference type="EMBL" id="KUJ17297.1"/>
    </source>
</evidence>
<accession>A0A194XC17</accession>
<feature type="domain" description="2EXR" evidence="2">
    <location>
        <begin position="124"/>
        <end position="220"/>
    </location>
</feature>
<dbReference type="KEGG" id="psco:LY89DRAFT_50283"/>
<proteinExistence type="predicted"/>
<gene>
    <name evidence="3" type="ORF">LY89DRAFT_50283</name>
</gene>
<keyword evidence="4" id="KW-1185">Reference proteome</keyword>
<dbReference type="PANTHER" id="PTHR35910">
    <property type="entry name" value="2EXR DOMAIN-CONTAINING PROTEIN"/>
    <property type="match status" value="1"/>
</dbReference>
<dbReference type="Proteomes" id="UP000070700">
    <property type="component" value="Unassembled WGS sequence"/>
</dbReference>
<evidence type="ECO:0000313" key="4">
    <source>
        <dbReference type="Proteomes" id="UP000070700"/>
    </source>
</evidence>
<dbReference type="RefSeq" id="XP_018071652.1">
    <property type="nucleotide sequence ID" value="XM_018207981.1"/>
</dbReference>
<evidence type="ECO:0000256" key="1">
    <source>
        <dbReference type="SAM" id="MobiDB-lite"/>
    </source>
</evidence>
<feature type="region of interest" description="Disordered" evidence="1">
    <location>
        <begin position="364"/>
        <end position="385"/>
    </location>
</feature>
<dbReference type="Pfam" id="PF20150">
    <property type="entry name" value="2EXR"/>
    <property type="match status" value="1"/>
</dbReference>
<name>A0A194XC17_MOLSC</name>
<sequence>MDQDANPAGWTAHGQYPWRNATLEDLPNEMQLEVKLFETQDRVRVKAMQTQERLRAEAMQRRDAFDTMMQQKRTQFEQDEQKRQAEFEAKEQRSKANDMHKLLRQFWSKGITITRERVVPAYTFPRFCDLPPEIQEKIWSIAARTREPRILQLENWGWEDCNEGSSRITYDLGWNGAEPVPAVLHVCSTSRKVALKVYSLLHTRDPKDRKSSNYRYFATPYDQFYIGGTWFANKILVDMMIQKTTPRPTLFPNFQRALDRLQSIKHIIVKLAIFSAVTLVLWADFRNLESLTISIYYIDINNPRMPPLPLVFARPKPGTRYARRTESLRQKALSSLETIKRNQCRAWLVPKVEVVVEFASAEAVKDMEKNETDQEEGPSGENYLK</sequence>
<dbReference type="PANTHER" id="PTHR35910:SF6">
    <property type="entry name" value="2EXR DOMAIN-CONTAINING PROTEIN"/>
    <property type="match status" value="1"/>
</dbReference>
<reference evidence="3 4" key="1">
    <citation type="submission" date="2015-10" db="EMBL/GenBank/DDBJ databases">
        <title>Full genome of DAOMC 229536 Phialocephala scopiformis, a fungal endophyte of spruce producing the potent anti-insectan compound rugulosin.</title>
        <authorList>
            <consortium name="DOE Joint Genome Institute"/>
            <person name="Walker A.K."/>
            <person name="Frasz S.L."/>
            <person name="Seifert K.A."/>
            <person name="Miller J.D."/>
            <person name="Mondo S.J."/>
            <person name="Labutti K."/>
            <person name="Lipzen A."/>
            <person name="Dockter R."/>
            <person name="Kennedy M."/>
            <person name="Grigoriev I.V."/>
            <person name="Spatafora J.W."/>
        </authorList>
    </citation>
    <scope>NUCLEOTIDE SEQUENCE [LARGE SCALE GENOMIC DNA]</scope>
    <source>
        <strain evidence="3 4">CBS 120377</strain>
    </source>
</reference>